<name>A0A9D3YK10_DREPO</name>
<organism evidence="2 3">
    <name type="scientific">Dreissena polymorpha</name>
    <name type="common">Zebra mussel</name>
    <name type="synonym">Mytilus polymorpha</name>
    <dbReference type="NCBI Taxonomy" id="45954"/>
    <lineage>
        <taxon>Eukaryota</taxon>
        <taxon>Metazoa</taxon>
        <taxon>Spiralia</taxon>
        <taxon>Lophotrochozoa</taxon>
        <taxon>Mollusca</taxon>
        <taxon>Bivalvia</taxon>
        <taxon>Autobranchia</taxon>
        <taxon>Heteroconchia</taxon>
        <taxon>Euheterodonta</taxon>
        <taxon>Imparidentia</taxon>
        <taxon>Neoheterodontei</taxon>
        <taxon>Myida</taxon>
        <taxon>Dreissenoidea</taxon>
        <taxon>Dreissenidae</taxon>
        <taxon>Dreissena</taxon>
    </lineage>
</organism>
<protein>
    <submittedName>
        <fullName evidence="2">Uncharacterized protein</fullName>
    </submittedName>
</protein>
<feature type="region of interest" description="Disordered" evidence="1">
    <location>
        <begin position="150"/>
        <end position="184"/>
    </location>
</feature>
<accession>A0A9D3YK10</accession>
<dbReference type="EMBL" id="JAIWYP010000015">
    <property type="protein sequence ID" value="KAH3700690.1"/>
    <property type="molecule type" value="Genomic_DNA"/>
</dbReference>
<evidence type="ECO:0000256" key="1">
    <source>
        <dbReference type="SAM" id="MobiDB-lite"/>
    </source>
</evidence>
<dbReference type="Proteomes" id="UP000828390">
    <property type="component" value="Unassembled WGS sequence"/>
</dbReference>
<comment type="caution">
    <text evidence="2">The sequence shown here is derived from an EMBL/GenBank/DDBJ whole genome shotgun (WGS) entry which is preliminary data.</text>
</comment>
<keyword evidence="3" id="KW-1185">Reference proteome</keyword>
<dbReference type="AlphaFoldDB" id="A0A9D3YK10"/>
<gene>
    <name evidence="2" type="ORF">DPMN_075667</name>
</gene>
<sequence>MQGIPGHVHESRFATEQKASQFLEKDLKFDQASTIKIDNAGRVKSSNPTKPTILLTLSISGDISIIMQKAKENLQGNSGVYVQYDYADRVRRHRKILGERMLIERQQGNYSSVRHDKLIINDGIYRYCDNTQSIVYIDRRQSYSNRQLTNSADQNEHHPIMDNQSQQSLSDANEPDVDRILSDT</sequence>
<evidence type="ECO:0000313" key="2">
    <source>
        <dbReference type="EMBL" id="KAH3700690.1"/>
    </source>
</evidence>
<reference evidence="2" key="1">
    <citation type="journal article" date="2019" name="bioRxiv">
        <title>The Genome of the Zebra Mussel, Dreissena polymorpha: A Resource for Invasive Species Research.</title>
        <authorList>
            <person name="McCartney M.A."/>
            <person name="Auch B."/>
            <person name="Kono T."/>
            <person name="Mallez S."/>
            <person name="Zhang Y."/>
            <person name="Obille A."/>
            <person name="Becker A."/>
            <person name="Abrahante J.E."/>
            <person name="Garbe J."/>
            <person name="Badalamenti J.P."/>
            <person name="Herman A."/>
            <person name="Mangelson H."/>
            <person name="Liachko I."/>
            <person name="Sullivan S."/>
            <person name="Sone E.D."/>
            <person name="Koren S."/>
            <person name="Silverstein K.A.T."/>
            <person name="Beckman K.B."/>
            <person name="Gohl D.M."/>
        </authorList>
    </citation>
    <scope>NUCLEOTIDE SEQUENCE</scope>
    <source>
        <strain evidence="2">Duluth1</strain>
        <tissue evidence="2">Whole animal</tissue>
    </source>
</reference>
<evidence type="ECO:0000313" key="3">
    <source>
        <dbReference type="Proteomes" id="UP000828390"/>
    </source>
</evidence>
<reference evidence="2" key="2">
    <citation type="submission" date="2020-11" db="EMBL/GenBank/DDBJ databases">
        <authorList>
            <person name="McCartney M.A."/>
            <person name="Auch B."/>
            <person name="Kono T."/>
            <person name="Mallez S."/>
            <person name="Becker A."/>
            <person name="Gohl D.M."/>
            <person name="Silverstein K.A.T."/>
            <person name="Koren S."/>
            <person name="Bechman K.B."/>
            <person name="Herman A."/>
            <person name="Abrahante J.E."/>
            <person name="Garbe J."/>
        </authorList>
    </citation>
    <scope>NUCLEOTIDE SEQUENCE</scope>
    <source>
        <strain evidence="2">Duluth1</strain>
        <tissue evidence="2">Whole animal</tissue>
    </source>
</reference>
<proteinExistence type="predicted"/>
<feature type="compositionally biased region" description="Polar residues" evidence="1">
    <location>
        <begin position="162"/>
        <end position="171"/>
    </location>
</feature>